<evidence type="ECO:0000256" key="8">
    <source>
        <dbReference type="RuleBase" id="RU365088"/>
    </source>
</evidence>
<dbReference type="PANTHER" id="PTHR23502:SF132">
    <property type="entry name" value="POLYAMINE TRANSPORTER 2-RELATED"/>
    <property type="match status" value="1"/>
</dbReference>
<feature type="transmembrane region" description="Helical" evidence="8">
    <location>
        <begin position="58"/>
        <end position="77"/>
    </location>
</feature>
<organism evidence="10 11">
    <name type="scientific">Cohnella phaseoli</name>
    <dbReference type="NCBI Taxonomy" id="456490"/>
    <lineage>
        <taxon>Bacteria</taxon>
        <taxon>Bacillati</taxon>
        <taxon>Bacillota</taxon>
        <taxon>Bacilli</taxon>
        <taxon>Bacillales</taxon>
        <taxon>Paenibacillaceae</taxon>
        <taxon>Cohnella</taxon>
    </lineage>
</organism>
<dbReference type="InterPro" id="IPR020846">
    <property type="entry name" value="MFS_dom"/>
</dbReference>
<evidence type="ECO:0000256" key="3">
    <source>
        <dbReference type="ARBA" id="ARBA00022448"/>
    </source>
</evidence>
<feature type="transmembrane region" description="Helical" evidence="8">
    <location>
        <begin position="356"/>
        <end position="376"/>
    </location>
</feature>
<keyword evidence="6 8" id="KW-1133">Transmembrane helix</keyword>
<dbReference type="RefSeq" id="WP_246017058.1">
    <property type="nucleotide sequence ID" value="NZ_QRDZ01000046.1"/>
</dbReference>
<keyword evidence="11" id="KW-1185">Reference proteome</keyword>
<gene>
    <name evidence="10" type="ORF">DFP98_14630</name>
</gene>
<keyword evidence="5 8" id="KW-0812">Transmembrane</keyword>
<feature type="transmembrane region" description="Helical" evidence="8">
    <location>
        <begin position="89"/>
        <end position="108"/>
    </location>
</feature>
<dbReference type="InterPro" id="IPR001958">
    <property type="entry name" value="Tet-R_TetA/multi-R_MdtG-like"/>
</dbReference>
<keyword evidence="4 8" id="KW-1003">Cell membrane</keyword>
<name>A0A3D9I160_9BACL</name>
<dbReference type="PANTHER" id="PTHR23502">
    <property type="entry name" value="MAJOR FACILITATOR SUPERFAMILY"/>
    <property type="match status" value="1"/>
</dbReference>
<dbReference type="SUPFAM" id="SSF103473">
    <property type="entry name" value="MFS general substrate transporter"/>
    <property type="match status" value="1"/>
</dbReference>
<dbReference type="EMBL" id="QRDZ01000046">
    <property type="protein sequence ID" value="RED54886.1"/>
    <property type="molecule type" value="Genomic_DNA"/>
</dbReference>
<evidence type="ECO:0000313" key="10">
    <source>
        <dbReference type="EMBL" id="RED54886.1"/>
    </source>
</evidence>
<comment type="caution">
    <text evidence="10">The sequence shown here is derived from an EMBL/GenBank/DDBJ whole genome shotgun (WGS) entry which is preliminary data.</text>
</comment>
<feature type="transmembrane region" description="Helical" evidence="8">
    <location>
        <begin position="382"/>
        <end position="403"/>
    </location>
</feature>
<proteinExistence type="inferred from homology"/>
<feature type="transmembrane region" description="Helical" evidence="8">
    <location>
        <begin position="293"/>
        <end position="313"/>
    </location>
</feature>
<reference evidence="10 11" key="1">
    <citation type="submission" date="2018-07" db="EMBL/GenBank/DDBJ databases">
        <title>Genomic Encyclopedia of Type Strains, Phase III (KMG-III): the genomes of soil and plant-associated and newly described type strains.</title>
        <authorList>
            <person name="Whitman W."/>
        </authorList>
    </citation>
    <scope>NUCLEOTIDE SEQUENCE [LARGE SCALE GENOMIC DNA]</scope>
    <source>
        <strain evidence="10 11">CECT 7287</strain>
    </source>
</reference>
<dbReference type="GO" id="GO:1990961">
    <property type="term" value="P:xenobiotic detoxification by transmembrane export across the plasma membrane"/>
    <property type="evidence" value="ECO:0007669"/>
    <property type="project" value="InterPro"/>
</dbReference>
<dbReference type="CDD" id="cd17320">
    <property type="entry name" value="MFS_MdfA_MDR_like"/>
    <property type="match status" value="1"/>
</dbReference>
<dbReference type="GO" id="GO:0005886">
    <property type="term" value="C:plasma membrane"/>
    <property type="evidence" value="ECO:0007669"/>
    <property type="project" value="UniProtKB-SubCell"/>
</dbReference>
<comment type="subcellular location">
    <subcellularLocation>
        <location evidence="1 8">Cell membrane</location>
        <topology evidence="1 8">Multi-pass membrane protein</topology>
    </subcellularLocation>
</comment>
<dbReference type="InterPro" id="IPR004812">
    <property type="entry name" value="Efflux_drug-R_Bcr/CmlA"/>
</dbReference>
<dbReference type="PROSITE" id="PS50850">
    <property type="entry name" value="MFS"/>
    <property type="match status" value="1"/>
</dbReference>
<evidence type="ECO:0000256" key="7">
    <source>
        <dbReference type="ARBA" id="ARBA00023136"/>
    </source>
</evidence>
<evidence type="ECO:0000313" key="11">
    <source>
        <dbReference type="Proteomes" id="UP000256977"/>
    </source>
</evidence>
<accession>A0A3D9I160</accession>
<dbReference type="InterPro" id="IPR011701">
    <property type="entry name" value="MFS"/>
</dbReference>
<feature type="transmembrane region" description="Helical" evidence="8">
    <location>
        <begin position="147"/>
        <end position="165"/>
    </location>
</feature>
<evidence type="ECO:0000256" key="4">
    <source>
        <dbReference type="ARBA" id="ARBA00022475"/>
    </source>
</evidence>
<feature type="domain" description="Major facilitator superfamily (MFS) profile" evidence="9">
    <location>
        <begin position="20"/>
        <end position="409"/>
    </location>
</feature>
<dbReference type="Proteomes" id="UP000256977">
    <property type="component" value="Unassembled WGS sequence"/>
</dbReference>
<evidence type="ECO:0000259" key="9">
    <source>
        <dbReference type="PROSITE" id="PS50850"/>
    </source>
</evidence>
<dbReference type="GO" id="GO:0042910">
    <property type="term" value="F:xenobiotic transmembrane transporter activity"/>
    <property type="evidence" value="ECO:0007669"/>
    <property type="project" value="InterPro"/>
</dbReference>
<dbReference type="PRINTS" id="PR01035">
    <property type="entry name" value="TCRTETA"/>
</dbReference>
<feature type="transmembrane region" description="Helical" evidence="8">
    <location>
        <begin position="21"/>
        <end position="38"/>
    </location>
</feature>
<dbReference type="FunFam" id="1.20.1720.10:FF:000005">
    <property type="entry name" value="Bcr/CflA family efflux transporter"/>
    <property type="match status" value="1"/>
</dbReference>
<feature type="transmembrane region" description="Helical" evidence="8">
    <location>
        <begin position="177"/>
        <end position="197"/>
    </location>
</feature>
<dbReference type="NCBIfam" id="TIGR00710">
    <property type="entry name" value="efflux_Bcr_CflA"/>
    <property type="match status" value="1"/>
</dbReference>
<evidence type="ECO:0000256" key="1">
    <source>
        <dbReference type="ARBA" id="ARBA00004651"/>
    </source>
</evidence>
<sequence>MNRYQDRLAAGTGERGSAGRLWYVALLGSLSAFGPLSLDLYLPALPGLAENLHTSSSYAQLSLTACMIGLSVGQLFAGAISDFRGRRGPLLIGVAVYAIASMLCAFSPSIGVLIALRFVQGLAGSAGIVISRAIVRDLYSGSELTKFYAMLMLVNGAAPILSPVVGGQLLKFTSWEGLFIVLAAWGVVTLLAVFFGLRETLPTEKRMTGGLKTTFSTFRTLLGDRLFMGYALSQALVTAAMFAYISGSPFVLQNIYGVSPQLFSLFFAINGVGIIIAGQTAGRLAGRIGEKKLFVTGLLLAMLGGLALLAVILAGGGLIALLVPLFFVVSSVGLVGSAGFTLAMSKHGHAAGSASALLGLLAFLFGAALAPLVGVAGSANALPMGLLIAAANVGAVACYLCMVRAVEQKSQKL</sequence>
<comment type="similarity">
    <text evidence="2 8">Belongs to the major facilitator superfamily. Bcr/CmlA family.</text>
</comment>
<dbReference type="Pfam" id="PF07690">
    <property type="entry name" value="MFS_1"/>
    <property type="match status" value="1"/>
</dbReference>
<dbReference type="InterPro" id="IPR036259">
    <property type="entry name" value="MFS_trans_sf"/>
</dbReference>
<dbReference type="Gene3D" id="1.20.1720.10">
    <property type="entry name" value="Multidrug resistance protein D"/>
    <property type="match status" value="1"/>
</dbReference>
<protein>
    <recommendedName>
        <fullName evidence="8">Bcr/CflA family efflux transporter</fullName>
    </recommendedName>
</protein>
<feature type="transmembrane region" description="Helical" evidence="8">
    <location>
        <begin position="319"/>
        <end position="344"/>
    </location>
</feature>
<feature type="transmembrane region" description="Helical" evidence="8">
    <location>
        <begin position="114"/>
        <end position="135"/>
    </location>
</feature>
<feature type="transmembrane region" description="Helical" evidence="8">
    <location>
        <begin position="226"/>
        <end position="245"/>
    </location>
</feature>
<evidence type="ECO:0000256" key="2">
    <source>
        <dbReference type="ARBA" id="ARBA00006236"/>
    </source>
</evidence>
<evidence type="ECO:0000256" key="5">
    <source>
        <dbReference type="ARBA" id="ARBA00022692"/>
    </source>
</evidence>
<keyword evidence="7 8" id="KW-0472">Membrane</keyword>
<feature type="transmembrane region" description="Helical" evidence="8">
    <location>
        <begin position="265"/>
        <end position="286"/>
    </location>
</feature>
<keyword evidence="3 8" id="KW-0813">Transport</keyword>
<evidence type="ECO:0000256" key="6">
    <source>
        <dbReference type="ARBA" id="ARBA00022989"/>
    </source>
</evidence>
<dbReference type="AlphaFoldDB" id="A0A3D9I160"/>